<evidence type="ECO:0000313" key="1">
    <source>
        <dbReference type="EMBL" id="KAF1025800.1"/>
    </source>
</evidence>
<protein>
    <submittedName>
        <fullName evidence="1">Uncharacterized protein</fullName>
    </submittedName>
</protein>
<proteinExistence type="predicted"/>
<evidence type="ECO:0000313" key="2">
    <source>
        <dbReference type="Proteomes" id="UP000490535"/>
    </source>
</evidence>
<dbReference type="AlphaFoldDB" id="A0A833PEV8"/>
<comment type="caution">
    <text evidence="1">The sequence shown here is derived from an EMBL/GenBank/DDBJ whole genome shotgun (WGS) entry which is preliminary data.</text>
</comment>
<reference evidence="2" key="1">
    <citation type="journal article" date="2020" name="MBio">
        <title>Horizontal gene transfer to a defensive symbiont with a reduced genome amongst a multipartite beetle microbiome.</title>
        <authorList>
            <person name="Waterworth S.C."/>
            <person name="Florez L.V."/>
            <person name="Rees E.R."/>
            <person name="Hertweck C."/>
            <person name="Kaltenpoth M."/>
            <person name="Kwan J.C."/>
        </authorList>
    </citation>
    <scope>NUCLEOTIDE SEQUENCE [LARGE SCALE GENOMIC DNA]</scope>
</reference>
<sequence>MENKGCKFSSETKEYMKQNLENTFLNCSNHLSDQDRNEIGKTSAALSKIMFLKLGKDEACKGHASLYPKRIYN</sequence>
<name>A0A833PEV8_ACIBZ</name>
<organism evidence="1 2">
    <name type="scientific">Acinetobacter bereziniae</name>
    <name type="common">Acinetobacter genomosp. 10</name>
    <dbReference type="NCBI Taxonomy" id="106648"/>
    <lineage>
        <taxon>Bacteria</taxon>
        <taxon>Pseudomonadati</taxon>
        <taxon>Pseudomonadota</taxon>
        <taxon>Gammaproteobacteria</taxon>
        <taxon>Moraxellales</taxon>
        <taxon>Moraxellaceae</taxon>
        <taxon>Acinetobacter</taxon>
    </lineage>
</organism>
<accession>A0A833PEV8</accession>
<gene>
    <name evidence="1" type="ORF">GAK29_01662</name>
</gene>
<dbReference type="Proteomes" id="UP000490535">
    <property type="component" value="Unassembled WGS sequence"/>
</dbReference>
<dbReference type="EMBL" id="WNDP01000033">
    <property type="protein sequence ID" value="KAF1025800.1"/>
    <property type="molecule type" value="Genomic_DNA"/>
</dbReference>